<evidence type="ECO:0000313" key="3">
    <source>
        <dbReference type="Proteomes" id="UP000612282"/>
    </source>
</evidence>
<accession>A0ABQ3X429</accession>
<dbReference type="CDD" id="cd00761">
    <property type="entry name" value="Glyco_tranf_GTA_type"/>
    <property type="match status" value="1"/>
</dbReference>
<keyword evidence="3" id="KW-1185">Reference proteome</keyword>
<feature type="domain" description="Glycosyltransferase 2-like" evidence="1">
    <location>
        <begin position="6"/>
        <end position="167"/>
    </location>
</feature>
<organism evidence="2 3">
    <name type="scientific">Actinoplanes couchii</name>
    <dbReference type="NCBI Taxonomy" id="403638"/>
    <lineage>
        <taxon>Bacteria</taxon>
        <taxon>Bacillati</taxon>
        <taxon>Actinomycetota</taxon>
        <taxon>Actinomycetes</taxon>
        <taxon>Micromonosporales</taxon>
        <taxon>Micromonosporaceae</taxon>
        <taxon>Actinoplanes</taxon>
    </lineage>
</organism>
<protein>
    <recommendedName>
        <fullName evidence="1">Glycosyltransferase 2-like domain-containing protein</fullName>
    </recommendedName>
</protein>
<dbReference type="Pfam" id="PF00535">
    <property type="entry name" value="Glycos_transf_2"/>
    <property type="match status" value="1"/>
</dbReference>
<dbReference type="RefSeq" id="WP_203794187.1">
    <property type="nucleotide sequence ID" value="NZ_BAAAQE010000016.1"/>
</dbReference>
<dbReference type="PANTHER" id="PTHR22916:SF3">
    <property type="entry name" value="UDP-GLCNAC:BETAGAL BETA-1,3-N-ACETYLGLUCOSAMINYLTRANSFERASE-LIKE PROTEIN 1"/>
    <property type="match status" value="1"/>
</dbReference>
<dbReference type="InterPro" id="IPR029044">
    <property type="entry name" value="Nucleotide-diphossugar_trans"/>
</dbReference>
<reference evidence="2 3" key="1">
    <citation type="submission" date="2021-01" db="EMBL/GenBank/DDBJ databases">
        <title>Whole genome shotgun sequence of Actinoplanes couchii NBRC 106145.</title>
        <authorList>
            <person name="Komaki H."/>
            <person name="Tamura T."/>
        </authorList>
    </citation>
    <scope>NUCLEOTIDE SEQUENCE [LARGE SCALE GENOMIC DNA]</scope>
    <source>
        <strain evidence="2 3">NBRC 106145</strain>
    </source>
</reference>
<evidence type="ECO:0000259" key="1">
    <source>
        <dbReference type="Pfam" id="PF00535"/>
    </source>
</evidence>
<dbReference type="EMBL" id="BOMG01000027">
    <property type="protein sequence ID" value="GID53272.1"/>
    <property type="molecule type" value="Genomic_DNA"/>
</dbReference>
<dbReference type="Proteomes" id="UP000612282">
    <property type="component" value="Unassembled WGS sequence"/>
</dbReference>
<dbReference type="SUPFAM" id="SSF53448">
    <property type="entry name" value="Nucleotide-diphospho-sugar transferases"/>
    <property type="match status" value="1"/>
</dbReference>
<gene>
    <name evidence="2" type="ORF">Aco03nite_016760</name>
</gene>
<name>A0ABQ3X429_9ACTN</name>
<sequence length="745" mass="82516">MIPRLSIVVPFYDVERYIAACLDSLARQTFRDFEVLLVDDGSRDGSAAIARDFCERDSRFRLITQENQGLGPARNTGVQHARGEYLTFVDSDDLIPRHAYELMVGSLDRTSSSIAGGNARRFNNTSGVRQSYVHRLAYAKDRPATHVLELPELAIDRMVWNKVYRRRFWDQFDFKFPAIRYEDYPVTLKAHIDAVTVDCLAAPVYYWRERESGESITQLKFQIGNLEDRVVSAEKVLDVVDRKAPDLRPTVHGHLAQIDLTTVVQAFGTAPDHELTALLDLGRRLTKRLLPEVFEKSSAFQRMEYHGLQSGDVEMLQRLARFRADGGLAAGPRARRHPVLPWRFRGHYPGLPETAGVPSEVYRLSREDLSLRAAVTELSWKDDALVVRGTAEIHHLPATADASLRISLLAGIRETPLESERFDVPDARGENRPAGFTARVPRSLLAAMPAGRDAVQLLATMRDGGVRRRKLITVQAQYPVGARVGTDWIQPVRANDGRLLLRRMNGDPELTGAVADGDTLVLTGRLPNGTDDPVLRLTRAAGEIRVPLEFGAGDVFTARIPVGDVVDATNPDDPFLGRTVLIPKIGGKLILITGLDRSVGVQHGDRVVSVSRSPGQYLNLIEGPARVSAAQIAVDGERITVGGQCRPGVDHERIVWRRFLPNSDDAVDAVCRVATDGATWSARVDLTDLVDLGPGEVTDWTLFAGEEDGLPYAVQVETFALTGLPRRLSRHRLYARAGTLHLETS</sequence>
<proteinExistence type="predicted"/>
<dbReference type="PANTHER" id="PTHR22916">
    <property type="entry name" value="GLYCOSYLTRANSFERASE"/>
    <property type="match status" value="1"/>
</dbReference>
<comment type="caution">
    <text evidence="2">The sequence shown here is derived from an EMBL/GenBank/DDBJ whole genome shotgun (WGS) entry which is preliminary data.</text>
</comment>
<dbReference type="InterPro" id="IPR001173">
    <property type="entry name" value="Glyco_trans_2-like"/>
</dbReference>
<dbReference type="Gene3D" id="3.90.550.10">
    <property type="entry name" value="Spore Coat Polysaccharide Biosynthesis Protein SpsA, Chain A"/>
    <property type="match status" value="1"/>
</dbReference>
<evidence type="ECO:0000313" key="2">
    <source>
        <dbReference type="EMBL" id="GID53272.1"/>
    </source>
</evidence>